<dbReference type="EMBL" id="JBHSOZ010000002">
    <property type="protein sequence ID" value="MFC5711244.1"/>
    <property type="molecule type" value="Genomic_DNA"/>
</dbReference>
<dbReference type="Pfam" id="PF01784">
    <property type="entry name" value="DUF34_NIF3"/>
    <property type="match status" value="1"/>
</dbReference>
<dbReference type="Gene3D" id="3.40.1390.30">
    <property type="entry name" value="NIF3 (NGG1p interacting factor 3)-like"/>
    <property type="match status" value="1"/>
</dbReference>
<sequence>MTKNKDVIQALDTLTGGRVVKSLHDITGGDHPFVIMKSSNIPGKEVIEIPGLIYGNPEKEINKLAVTMTLTEGSIELAGATGVDAIVAHHPIAEAANSGGVPLKNYLDLYGLSVFELHESFHGLHPGIPFLHGHKVYRSEICFGGLHGNVLFVGQAYPKVNTLGDMLSRLDTFMDFKEEEEVTNREKVIKQAESTIETTLVTRGRILIGEEESPVEHILHIFPHTGFSPDHLRQAVKEHPEADTVLASISRVYEGHPLIETARELGLHFIVGNSHALEILENGLPLAYALDSLLPEVEVVVFRERITSTSLHEMGNQYMKDYGESMASKYLVNKATQVIL</sequence>
<dbReference type="InterPro" id="IPR036069">
    <property type="entry name" value="DUF34/NIF3_sf"/>
</dbReference>
<evidence type="ECO:0000256" key="2">
    <source>
        <dbReference type="ARBA" id="ARBA00022112"/>
    </source>
</evidence>
<gene>
    <name evidence="3" type="ORF">ACFPU1_00460</name>
</gene>
<comment type="caution">
    <text evidence="3">The sequence shown here is derived from an EMBL/GenBank/DDBJ whole genome shotgun (WGS) entry which is preliminary data.</text>
</comment>
<protein>
    <recommendedName>
        <fullName evidence="2">GTP cyclohydrolase 1 type 2 homolog</fullName>
    </recommendedName>
</protein>
<evidence type="ECO:0000256" key="1">
    <source>
        <dbReference type="ARBA" id="ARBA00006964"/>
    </source>
</evidence>
<organism evidence="3 4">
    <name type="scientific">Thalassorhabdus alkalitolerans</name>
    <dbReference type="NCBI Taxonomy" id="2282697"/>
    <lineage>
        <taxon>Bacteria</taxon>
        <taxon>Bacillati</taxon>
        <taxon>Bacillota</taxon>
        <taxon>Bacilli</taxon>
        <taxon>Bacillales</taxon>
        <taxon>Bacillaceae</taxon>
        <taxon>Thalassorhabdus</taxon>
    </lineage>
</organism>
<name>A0ABW0YMC5_9BACI</name>
<keyword evidence="4" id="KW-1185">Reference proteome</keyword>
<proteinExistence type="inferred from homology"/>
<evidence type="ECO:0000313" key="4">
    <source>
        <dbReference type="Proteomes" id="UP001596142"/>
    </source>
</evidence>
<dbReference type="RefSeq" id="WP_385937215.1">
    <property type="nucleotide sequence ID" value="NZ_JBHSOZ010000002.1"/>
</dbReference>
<dbReference type="SUPFAM" id="SSF102705">
    <property type="entry name" value="NIF3 (NGG1p interacting factor 3)-like"/>
    <property type="match status" value="1"/>
</dbReference>
<reference evidence="4" key="1">
    <citation type="journal article" date="2019" name="Int. J. Syst. Evol. Microbiol.">
        <title>The Global Catalogue of Microorganisms (GCM) 10K type strain sequencing project: providing services to taxonomists for standard genome sequencing and annotation.</title>
        <authorList>
            <consortium name="The Broad Institute Genomics Platform"/>
            <consortium name="The Broad Institute Genome Sequencing Center for Infectious Disease"/>
            <person name="Wu L."/>
            <person name="Ma J."/>
        </authorList>
    </citation>
    <scope>NUCLEOTIDE SEQUENCE [LARGE SCALE GENOMIC DNA]</scope>
    <source>
        <strain evidence="4">CECT 7184</strain>
    </source>
</reference>
<comment type="similarity">
    <text evidence="1">Belongs to the GTP cyclohydrolase I type 2/NIF3 family.</text>
</comment>
<dbReference type="InterPro" id="IPR002678">
    <property type="entry name" value="DUF34/NIF3"/>
</dbReference>
<evidence type="ECO:0000313" key="3">
    <source>
        <dbReference type="EMBL" id="MFC5711244.1"/>
    </source>
</evidence>
<accession>A0ABW0YMC5</accession>
<dbReference type="Proteomes" id="UP001596142">
    <property type="component" value="Unassembled WGS sequence"/>
</dbReference>